<feature type="compositionally biased region" description="Acidic residues" evidence="1">
    <location>
        <begin position="359"/>
        <end position="373"/>
    </location>
</feature>
<accession>A0A6P8EVQ7</accession>
<dbReference type="GeneID" id="105903880"/>
<proteinExistence type="predicted"/>
<dbReference type="OrthoDB" id="9907279at2759"/>
<sequence>MEDSREDHELHFCHLLKVEEPMTISLPEPDGNTAEVSVTPETIQKVAVSAEMVTSADMGTMSKGVKYQGSQHTMESAKYCHGVNNNPGYLCETGHCCGETGCCTYYYELWWFWLLWTVLILFSCCCAYRHRRAKLRIQQQQRQREINLIAYHGACNYPASMLDLSFLASFKLPSYEEVAAQPNTPPPPYSSVFALQGGSRYAHAGPSGMTSSQSSHSNYTSCSCESCSLTSHSSTSFSVQVTDETDTSNATTPSDAGGSRVPSATLEPATLGSEHVNPPTPTPPPAGPECASPQPPAPLVLSDPLGAMSLPVDEDGRGKDPAQESPSPRATLSPPKHALFSSNVDFFEPDSHVSAASDAEGDGGEEEDDDLDDENHFRHRRLTGDSGIEVCRCKVKKEEAGDVEKRDASEGREGTVSEQEGRGEAGPVHDSVDCSLRAAEEAQTQLPPEDCATQCNPTLAIQRDSEAIITVQSS</sequence>
<evidence type="ECO:0000313" key="3">
    <source>
        <dbReference type="Proteomes" id="UP000515152"/>
    </source>
</evidence>
<feature type="compositionally biased region" description="Polar residues" evidence="1">
    <location>
        <begin position="239"/>
        <end position="254"/>
    </location>
</feature>
<reference evidence="4" key="1">
    <citation type="submission" date="2025-08" db="UniProtKB">
        <authorList>
            <consortium name="RefSeq"/>
        </authorList>
    </citation>
    <scope>IDENTIFICATION</scope>
</reference>
<dbReference type="AlphaFoldDB" id="A0A6P8EVQ7"/>
<protein>
    <submittedName>
        <fullName evidence="4">WW domain binding protein 1-like isoform X1</fullName>
    </submittedName>
</protein>
<keyword evidence="2" id="KW-1133">Transmembrane helix</keyword>
<evidence type="ECO:0000256" key="1">
    <source>
        <dbReference type="SAM" id="MobiDB-lite"/>
    </source>
</evidence>
<keyword evidence="2" id="KW-0812">Transmembrane</keyword>
<dbReference type="PANTHER" id="PTHR16209:SF5">
    <property type="entry name" value="WW DOMAIN-BINDING PROTEIN 1"/>
    <property type="match status" value="1"/>
</dbReference>
<evidence type="ECO:0000256" key="2">
    <source>
        <dbReference type="SAM" id="Phobius"/>
    </source>
</evidence>
<name>A0A6P8EVQ7_CLUHA</name>
<dbReference type="InterPro" id="IPR051994">
    <property type="entry name" value="WW_domain-binding"/>
</dbReference>
<evidence type="ECO:0000313" key="4">
    <source>
        <dbReference type="RefSeq" id="XP_031416304.1"/>
    </source>
</evidence>
<feature type="region of interest" description="Disordered" evidence="1">
    <location>
        <begin position="399"/>
        <end position="430"/>
    </location>
</feature>
<feature type="transmembrane region" description="Helical" evidence="2">
    <location>
        <begin position="110"/>
        <end position="128"/>
    </location>
</feature>
<dbReference type="KEGG" id="char:105903880"/>
<keyword evidence="2" id="KW-0472">Membrane</keyword>
<dbReference type="RefSeq" id="XP_031416304.1">
    <property type="nucleotide sequence ID" value="XM_031560444.2"/>
</dbReference>
<dbReference type="PANTHER" id="PTHR16209">
    <property type="entry name" value="VESICULAR, OVEREXPRESSED IN CANCER, PROSURVIVAL PROTEIN 1"/>
    <property type="match status" value="1"/>
</dbReference>
<keyword evidence="3" id="KW-1185">Reference proteome</keyword>
<dbReference type="Proteomes" id="UP000515152">
    <property type="component" value="Chromosome 22"/>
</dbReference>
<feature type="region of interest" description="Disordered" evidence="1">
    <location>
        <begin position="238"/>
        <end position="382"/>
    </location>
</feature>
<feature type="compositionally biased region" description="Pro residues" evidence="1">
    <location>
        <begin position="278"/>
        <end position="298"/>
    </location>
</feature>
<organism evidence="3 4">
    <name type="scientific">Clupea harengus</name>
    <name type="common">Atlantic herring</name>
    <dbReference type="NCBI Taxonomy" id="7950"/>
    <lineage>
        <taxon>Eukaryota</taxon>
        <taxon>Metazoa</taxon>
        <taxon>Chordata</taxon>
        <taxon>Craniata</taxon>
        <taxon>Vertebrata</taxon>
        <taxon>Euteleostomi</taxon>
        <taxon>Actinopterygii</taxon>
        <taxon>Neopterygii</taxon>
        <taxon>Teleostei</taxon>
        <taxon>Clupei</taxon>
        <taxon>Clupeiformes</taxon>
        <taxon>Clupeoidei</taxon>
        <taxon>Clupeidae</taxon>
        <taxon>Clupea</taxon>
    </lineage>
</organism>
<dbReference type="Pfam" id="PF11669">
    <property type="entry name" value="WBP-1"/>
    <property type="match status" value="1"/>
</dbReference>
<feature type="compositionally biased region" description="Basic and acidic residues" evidence="1">
    <location>
        <begin position="399"/>
        <end position="423"/>
    </location>
</feature>
<dbReference type="InterPro" id="IPR021684">
    <property type="entry name" value="WBP1-like"/>
</dbReference>
<gene>
    <name evidence="4" type="primary">LOC105903880</name>
</gene>